<keyword evidence="3" id="KW-0540">Nuclease</keyword>
<comment type="caution">
    <text evidence="3">The sequence shown here is derived from an EMBL/GenBank/DDBJ whole genome shotgun (WGS) entry which is preliminary data.</text>
</comment>
<feature type="domain" description="Calcineurin-like phosphoesterase" evidence="2">
    <location>
        <begin position="3"/>
        <end position="203"/>
    </location>
</feature>
<evidence type="ECO:0000256" key="1">
    <source>
        <dbReference type="ARBA" id="ARBA00022801"/>
    </source>
</evidence>
<dbReference type="GO" id="GO:0004527">
    <property type="term" value="F:exonuclease activity"/>
    <property type="evidence" value="ECO:0007669"/>
    <property type="project" value="UniProtKB-KW"/>
</dbReference>
<dbReference type="RefSeq" id="WP_229346703.1">
    <property type="nucleotide sequence ID" value="NZ_JAJFAT010000027.1"/>
</dbReference>
<dbReference type="InterPro" id="IPR050535">
    <property type="entry name" value="DNA_Repair-Maintenance_Comp"/>
</dbReference>
<organism evidence="3 4">
    <name type="scientific">Halanaerobium polyolivorans</name>
    <dbReference type="NCBI Taxonomy" id="2886943"/>
    <lineage>
        <taxon>Bacteria</taxon>
        <taxon>Bacillati</taxon>
        <taxon>Bacillota</taxon>
        <taxon>Clostridia</taxon>
        <taxon>Halanaerobiales</taxon>
        <taxon>Halanaerobiaceae</taxon>
        <taxon>Halanaerobium</taxon>
    </lineage>
</organism>
<dbReference type="Pfam" id="PF00149">
    <property type="entry name" value="Metallophos"/>
    <property type="match status" value="1"/>
</dbReference>
<accession>A0AAW4X2L2</accession>
<gene>
    <name evidence="3" type="ORF">LJ207_11825</name>
</gene>
<dbReference type="InterPro" id="IPR041796">
    <property type="entry name" value="Mre11_N"/>
</dbReference>
<dbReference type="Gene3D" id="3.60.21.10">
    <property type="match status" value="1"/>
</dbReference>
<keyword evidence="1" id="KW-0378">Hydrolase</keyword>
<dbReference type="Proteomes" id="UP001199296">
    <property type="component" value="Unassembled WGS sequence"/>
</dbReference>
<evidence type="ECO:0000313" key="3">
    <source>
        <dbReference type="EMBL" id="MCC3146003.1"/>
    </source>
</evidence>
<evidence type="ECO:0000259" key="2">
    <source>
        <dbReference type="Pfam" id="PF00149"/>
    </source>
</evidence>
<protein>
    <submittedName>
        <fullName evidence="3">DNA repair exonuclease</fullName>
    </submittedName>
</protein>
<dbReference type="InterPro" id="IPR004843">
    <property type="entry name" value="Calcineurin-like_PHP"/>
</dbReference>
<evidence type="ECO:0000313" key="4">
    <source>
        <dbReference type="Proteomes" id="UP001199296"/>
    </source>
</evidence>
<dbReference type="InterPro" id="IPR029052">
    <property type="entry name" value="Metallo-depent_PP-like"/>
</dbReference>
<proteinExistence type="predicted"/>
<dbReference type="PANTHER" id="PTHR30337">
    <property type="entry name" value="COMPONENT OF ATP-DEPENDENT DSDNA EXONUCLEASE"/>
    <property type="match status" value="1"/>
</dbReference>
<dbReference type="SUPFAM" id="SSF56300">
    <property type="entry name" value="Metallo-dependent phosphatases"/>
    <property type="match status" value="1"/>
</dbReference>
<reference evidence="3 4" key="1">
    <citation type="submission" date="2021-10" db="EMBL/GenBank/DDBJ databases">
        <authorList>
            <person name="Grouzdev D.S."/>
            <person name="Pantiukh K.S."/>
            <person name="Krutkina M.S."/>
        </authorList>
    </citation>
    <scope>NUCLEOTIDE SEQUENCE [LARGE SCALE GENOMIC DNA]</scope>
    <source>
        <strain evidence="3 4">Z-7514</strain>
    </source>
</reference>
<name>A0AAW4X2L2_9FIRM</name>
<dbReference type="CDD" id="cd00840">
    <property type="entry name" value="MPP_Mre11_N"/>
    <property type="match status" value="1"/>
</dbReference>
<keyword evidence="3" id="KW-0269">Exonuclease</keyword>
<dbReference type="AlphaFoldDB" id="A0AAW4X2L2"/>
<keyword evidence="4" id="KW-1185">Reference proteome</keyword>
<dbReference type="EMBL" id="JAJFAT010000027">
    <property type="protein sequence ID" value="MCC3146003.1"/>
    <property type="molecule type" value="Genomic_DNA"/>
</dbReference>
<sequence length="372" mass="42718">MPLKIFHTGDIHLGMQFSSYPPSVGVKLKEARIEVLSRIVELANEEDCDLIVVAGDLFNNNKVERKLISKAVNIFDRFKGKAVLFLPGNHDYDIGQDNVWRTFERKATKRMVLLNEFRTYDLSEHGLDLTVYPAPCDSRHSASNNLDWIKNFNDEAKNNFSIGIAHGALEGISPDLTDQYFKMSRAELLAIEMDLWLLGHSHIQYPEEDKAVNKKIFNSGTPEPDGLDCNHEGFAWIINLDADKHISAKKVKTGKFRFFDLKKNINNKKDLKALKKDLLADRPQNKVVRLNLSGGIEESVYNDKNNLYNDLKLELAYLAIEDENLYIKLNHDQIEAKFTKGSFPYQFLQRLEDDEKSLHLAYELIKEVQNET</sequence>